<feature type="compositionally biased region" description="Basic and acidic residues" evidence="1">
    <location>
        <begin position="107"/>
        <end position="118"/>
    </location>
</feature>
<feature type="compositionally biased region" description="Basic and acidic residues" evidence="1">
    <location>
        <begin position="148"/>
        <end position="171"/>
    </location>
</feature>
<proteinExistence type="predicted"/>
<reference evidence="2" key="1">
    <citation type="submission" date="2021-01" db="EMBL/GenBank/DDBJ databases">
        <authorList>
            <consortium name="Aspergillus puulaauensis MK2 genome sequencing consortium"/>
            <person name="Kazuki M."/>
            <person name="Futagami T."/>
        </authorList>
    </citation>
    <scope>NUCLEOTIDE SEQUENCE</scope>
    <source>
        <strain evidence="2">MK2</strain>
    </source>
</reference>
<feature type="compositionally biased region" description="Basic and acidic residues" evidence="1">
    <location>
        <begin position="64"/>
        <end position="83"/>
    </location>
</feature>
<feature type="compositionally biased region" description="Low complexity" evidence="1">
    <location>
        <begin position="31"/>
        <end position="42"/>
    </location>
</feature>
<protein>
    <submittedName>
        <fullName evidence="2">Uncharacterized protein</fullName>
    </submittedName>
</protein>
<feature type="region of interest" description="Disordered" evidence="1">
    <location>
        <begin position="1"/>
        <end position="171"/>
    </location>
</feature>
<dbReference type="GeneID" id="64975868"/>
<dbReference type="RefSeq" id="XP_041558057.1">
    <property type="nucleotide sequence ID" value="XM_041705586.1"/>
</dbReference>
<feature type="compositionally biased region" description="Polar residues" evidence="1">
    <location>
        <begin position="52"/>
        <end position="63"/>
    </location>
</feature>
<reference evidence="2" key="2">
    <citation type="submission" date="2021-02" db="EMBL/GenBank/DDBJ databases">
        <title>Aspergillus puulaauensis MK2 genome sequence.</title>
        <authorList>
            <person name="Futagami T."/>
            <person name="Mori K."/>
            <person name="Kadooka C."/>
            <person name="Tanaka T."/>
        </authorList>
    </citation>
    <scope>NUCLEOTIDE SEQUENCE</scope>
    <source>
        <strain evidence="2">MK2</strain>
    </source>
</reference>
<keyword evidence="3" id="KW-1185">Reference proteome</keyword>
<dbReference type="EMBL" id="AP024447">
    <property type="protein sequence ID" value="BCS25863.1"/>
    <property type="molecule type" value="Genomic_DNA"/>
</dbReference>
<dbReference type="OrthoDB" id="10507026at2759"/>
<evidence type="ECO:0000256" key="1">
    <source>
        <dbReference type="SAM" id="MobiDB-lite"/>
    </source>
</evidence>
<feature type="compositionally biased region" description="Low complexity" evidence="1">
    <location>
        <begin position="84"/>
        <end position="98"/>
    </location>
</feature>
<gene>
    <name evidence="2" type="ORF">APUU_50574A</name>
</gene>
<sequence>MREILDFPESNDKNQLQQLTPTGPRIPQLPPAFSTAPAFAPTRAQIGWLDSSDISNALPTSQQRTEEKGYERDPGPKRLDGPRTQRQPIEQQPQAQPRSANAAGGRLVDDFGNYERGHRQPTYYYRHQRPRANVGAPRYHSPPRSHRNYTDRSRAYSSRDKVYSTREDRRSYLDSPKTEVYRYERETPRPWWT</sequence>
<dbReference type="Proteomes" id="UP000654913">
    <property type="component" value="Chromosome 5"/>
</dbReference>
<evidence type="ECO:0000313" key="3">
    <source>
        <dbReference type="Proteomes" id="UP000654913"/>
    </source>
</evidence>
<evidence type="ECO:0000313" key="2">
    <source>
        <dbReference type="EMBL" id="BCS25863.1"/>
    </source>
</evidence>
<dbReference type="AlphaFoldDB" id="A0A7R7XRZ9"/>
<dbReference type="KEGG" id="apuu:APUU_50574A"/>
<organism evidence="2 3">
    <name type="scientific">Aspergillus puulaauensis</name>
    <dbReference type="NCBI Taxonomy" id="1220207"/>
    <lineage>
        <taxon>Eukaryota</taxon>
        <taxon>Fungi</taxon>
        <taxon>Dikarya</taxon>
        <taxon>Ascomycota</taxon>
        <taxon>Pezizomycotina</taxon>
        <taxon>Eurotiomycetes</taxon>
        <taxon>Eurotiomycetidae</taxon>
        <taxon>Eurotiales</taxon>
        <taxon>Aspergillaceae</taxon>
        <taxon>Aspergillus</taxon>
    </lineage>
</organism>
<name>A0A7R7XRZ9_9EURO</name>
<accession>A0A7R7XRZ9</accession>